<evidence type="ECO:0000313" key="2">
    <source>
        <dbReference type="Proteomes" id="UP000198902"/>
    </source>
</evidence>
<accession>A0A0D6JUX7</accession>
<organism evidence="1 2">
    <name type="scientific">Haloferax massiliensis</name>
    <dbReference type="NCBI Taxonomy" id="1476858"/>
    <lineage>
        <taxon>Archaea</taxon>
        <taxon>Methanobacteriati</taxon>
        <taxon>Methanobacteriota</taxon>
        <taxon>Stenosarchaea group</taxon>
        <taxon>Halobacteria</taxon>
        <taxon>Halobacteriales</taxon>
        <taxon>Haloferacaceae</taxon>
        <taxon>Haloferax</taxon>
    </lineage>
</organism>
<dbReference type="EMBL" id="CSTE01000004">
    <property type="protein sequence ID" value="CQR52506.1"/>
    <property type="molecule type" value="Genomic_DNA"/>
</dbReference>
<gene>
    <name evidence="1" type="ORF">BN996_03173</name>
</gene>
<name>A0A0D6JUX7_9EURY</name>
<protein>
    <recommendedName>
        <fullName evidence="3">Transposase IS4-like domain-containing protein</fullName>
    </recommendedName>
</protein>
<evidence type="ECO:0008006" key="3">
    <source>
        <dbReference type="Google" id="ProtNLM"/>
    </source>
</evidence>
<evidence type="ECO:0000313" key="1">
    <source>
        <dbReference type="EMBL" id="CQR52506.1"/>
    </source>
</evidence>
<sequence>MNSSVTPKKSETFRGRYSRHWQIENEYKSINYDFLSKTSSKDHRMRLFYFEVVVLPHNIWRLTDFLLRTGVSGEIDTRPR</sequence>
<keyword evidence="2" id="KW-1185">Reference proteome</keyword>
<proteinExistence type="predicted"/>
<dbReference type="Proteomes" id="UP000198902">
    <property type="component" value="Unassembled WGS sequence"/>
</dbReference>
<reference evidence="2" key="1">
    <citation type="submission" date="2015-03" db="EMBL/GenBank/DDBJ databases">
        <authorList>
            <person name="Urmite Genomes"/>
        </authorList>
    </citation>
    <scope>NUCLEOTIDE SEQUENCE [LARGE SCALE GENOMIC DNA]</scope>
    <source>
        <strain evidence="2">Arc-Hr</strain>
    </source>
</reference>
<dbReference type="AlphaFoldDB" id="A0A0D6JUX7"/>